<name>A0A0L8SMM9_VIBPH</name>
<dbReference type="Proteomes" id="UP000214596">
    <property type="component" value="Unassembled WGS sequence"/>
</dbReference>
<proteinExistence type="predicted"/>
<accession>A0A0L8SMM9</accession>
<evidence type="ECO:0000313" key="1">
    <source>
        <dbReference type="EMBL" id="OXE33579.1"/>
    </source>
</evidence>
<reference evidence="1 2" key="1">
    <citation type="journal article" date="2017" name="Appl. Environ. Microbiol.">
        <title>Parallel evolution of two clades of a major Atlantic endemic Vibrio parahaemolyticus pathogen lineage by independent acquisition of related pathogenicity islands.</title>
        <authorList>
            <person name="Xu F."/>
            <person name="Gonzalez-Escalona N."/>
            <person name="Drees K.P."/>
            <person name="Sebra R.P."/>
            <person name="Cooper V.S."/>
            <person name="Jones S.H."/>
            <person name="Whistler C.A."/>
        </authorList>
    </citation>
    <scope>NUCLEOTIDE SEQUENCE [LARGE SCALE GENOMIC DNA]</scope>
    <source>
        <strain evidence="1 2">MAVP-3</strain>
    </source>
</reference>
<evidence type="ECO:0000313" key="2">
    <source>
        <dbReference type="Proteomes" id="UP000214596"/>
    </source>
</evidence>
<comment type="caution">
    <text evidence="1">The sequence shown here is derived from an EMBL/GenBank/DDBJ whole genome shotgun (WGS) entry which is preliminary data.</text>
</comment>
<dbReference type="EMBL" id="NIXT01000264">
    <property type="protein sequence ID" value="OXE33579.1"/>
    <property type="molecule type" value="Genomic_DNA"/>
</dbReference>
<organism evidence="1 2">
    <name type="scientific">Vibrio parahaemolyticus</name>
    <dbReference type="NCBI Taxonomy" id="670"/>
    <lineage>
        <taxon>Bacteria</taxon>
        <taxon>Pseudomonadati</taxon>
        <taxon>Pseudomonadota</taxon>
        <taxon>Gammaproteobacteria</taxon>
        <taxon>Vibrionales</taxon>
        <taxon>Vibrionaceae</taxon>
        <taxon>Vibrio</taxon>
    </lineage>
</organism>
<sequence>MGIKSLMLPTRICEAQRQHRCKANKNHIISSGEYRLEIKKERSWDKYCLDCGNKIVLKLIEDSSKLKDEFGKYYSI</sequence>
<gene>
    <name evidence="1" type="ORF">CA163_06795</name>
</gene>
<protein>
    <submittedName>
        <fullName evidence="1">Uncharacterized protein</fullName>
    </submittedName>
</protein>
<dbReference type="AlphaFoldDB" id="A0A0L8SMM9"/>